<protein>
    <submittedName>
        <fullName evidence="1">Uncharacterized protein</fullName>
    </submittedName>
</protein>
<dbReference type="EMBL" id="BLAL01000176">
    <property type="protein sequence ID" value="GES88185.1"/>
    <property type="molecule type" value="Genomic_DNA"/>
</dbReference>
<dbReference type="OrthoDB" id="2328711at2759"/>
<sequence length="147" mass="17523">MVELMELIIGTCMIIIIWSEILKPLLRVLVKIASFILSRRFLNYKSEPNDPEIRLFVPPHIPREDFERMSNEEQCEIINSFIKEFRKKIAEEVQREIEEGILTDEMIFENSKLFEPCDFCSPQDCECTYKQYKARMEKLKKEVIVVI</sequence>
<name>A0A8H3LLY3_9GLOM</name>
<dbReference type="AlphaFoldDB" id="A0A8H3LLY3"/>
<gene>
    <name evidence="1" type="ORF">RCL2_001515400</name>
</gene>
<proteinExistence type="predicted"/>
<reference evidence="1" key="1">
    <citation type="submission" date="2019-10" db="EMBL/GenBank/DDBJ databases">
        <title>Conservation and host-specific expression of non-tandemly repeated heterogenous ribosome RNA gene in arbuscular mycorrhizal fungi.</title>
        <authorList>
            <person name="Maeda T."/>
            <person name="Kobayashi Y."/>
            <person name="Nakagawa T."/>
            <person name="Ezawa T."/>
            <person name="Yamaguchi K."/>
            <person name="Bino T."/>
            <person name="Nishimoto Y."/>
            <person name="Shigenobu S."/>
            <person name="Kawaguchi M."/>
        </authorList>
    </citation>
    <scope>NUCLEOTIDE SEQUENCE</scope>
    <source>
        <strain evidence="1">HR1</strain>
    </source>
</reference>
<dbReference type="Proteomes" id="UP000615446">
    <property type="component" value="Unassembled WGS sequence"/>
</dbReference>
<organism evidence="1 2">
    <name type="scientific">Rhizophagus clarus</name>
    <dbReference type="NCBI Taxonomy" id="94130"/>
    <lineage>
        <taxon>Eukaryota</taxon>
        <taxon>Fungi</taxon>
        <taxon>Fungi incertae sedis</taxon>
        <taxon>Mucoromycota</taxon>
        <taxon>Glomeromycotina</taxon>
        <taxon>Glomeromycetes</taxon>
        <taxon>Glomerales</taxon>
        <taxon>Glomeraceae</taxon>
        <taxon>Rhizophagus</taxon>
    </lineage>
</organism>
<evidence type="ECO:0000313" key="2">
    <source>
        <dbReference type="Proteomes" id="UP000615446"/>
    </source>
</evidence>
<accession>A0A8H3LLY3</accession>
<comment type="caution">
    <text evidence="1">The sequence shown here is derived from an EMBL/GenBank/DDBJ whole genome shotgun (WGS) entry which is preliminary data.</text>
</comment>
<evidence type="ECO:0000313" key="1">
    <source>
        <dbReference type="EMBL" id="GES88185.1"/>
    </source>
</evidence>